<evidence type="ECO:0000313" key="3">
    <source>
        <dbReference type="Proteomes" id="UP001209854"/>
    </source>
</evidence>
<dbReference type="InterPro" id="IPR045584">
    <property type="entry name" value="Pilin-like"/>
</dbReference>
<dbReference type="Gene3D" id="3.30.700.10">
    <property type="entry name" value="Glycoprotein, Type 4 Pilin"/>
    <property type="match status" value="1"/>
</dbReference>
<proteinExistence type="inferred from homology"/>
<organism evidence="2 3">
    <name type="scientific">Endozoicomonas gorgoniicola</name>
    <dbReference type="NCBI Taxonomy" id="1234144"/>
    <lineage>
        <taxon>Bacteria</taxon>
        <taxon>Pseudomonadati</taxon>
        <taxon>Pseudomonadota</taxon>
        <taxon>Gammaproteobacteria</taxon>
        <taxon>Oceanospirillales</taxon>
        <taxon>Endozoicomonadaceae</taxon>
        <taxon>Endozoicomonas</taxon>
    </lineage>
</organism>
<evidence type="ECO:0000256" key="1">
    <source>
        <dbReference type="ARBA" id="ARBA00005233"/>
    </source>
</evidence>
<sequence length="121" mass="12734">MAAGFATLQNLKGPVEEFFLTEGKFPTSNDDKDQIGVTASSLGEITLSKDEKVAGAGTVTFTFGDKAKPETKGKTLLLARDKDGGWGCKAGGIDNKYLPATCRAADTKTADTKTTETPKID</sequence>
<name>A0ABT3MXX8_9GAMM</name>
<reference evidence="2 3" key="1">
    <citation type="submission" date="2022-10" db="EMBL/GenBank/DDBJ databases">
        <title>High-quality genome sequences of two octocoral-associated bacteria, Endozoicomonas euniceicola EF212 and Endozoicomonas gorgoniicola PS125.</title>
        <authorList>
            <person name="Chiou Y.-J."/>
            <person name="Chen Y.-H."/>
        </authorList>
    </citation>
    <scope>NUCLEOTIDE SEQUENCE [LARGE SCALE GENOMIC DNA]</scope>
    <source>
        <strain evidence="2 3">PS125</strain>
    </source>
</reference>
<accession>A0ABT3MXX8</accession>
<dbReference type="InterPro" id="IPR001082">
    <property type="entry name" value="Pilin"/>
</dbReference>
<gene>
    <name evidence="2" type="ORF">NX722_16625</name>
</gene>
<evidence type="ECO:0000313" key="2">
    <source>
        <dbReference type="EMBL" id="MCW7554215.1"/>
    </source>
</evidence>
<dbReference type="Pfam" id="PF00114">
    <property type="entry name" value="Pilin"/>
    <property type="match status" value="1"/>
</dbReference>
<protein>
    <submittedName>
        <fullName evidence="2">Pilin</fullName>
    </submittedName>
</protein>
<comment type="caution">
    <text evidence="2">The sequence shown here is derived from an EMBL/GenBank/DDBJ whole genome shotgun (WGS) entry which is preliminary data.</text>
</comment>
<dbReference type="SUPFAM" id="SSF54523">
    <property type="entry name" value="Pili subunits"/>
    <property type="match status" value="1"/>
</dbReference>
<dbReference type="Proteomes" id="UP001209854">
    <property type="component" value="Unassembled WGS sequence"/>
</dbReference>
<keyword evidence="3" id="KW-1185">Reference proteome</keyword>
<dbReference type="EMBL" id="JAPFCC010000001">
    <property type="protein sequence ID" value="MCW7554215.1"/>
    <property type="molecule type" value="Genomic_DNA"/>
</dbReference>
<comment type="similarity">
    <text evidence="1">Belongs to the N-Me-Phe pilin family.</text>
</comment>